<dbReference type="Proteomes" id="UP001286313">
    <property type="component" value="Unassembled WGS sequence"/>
</dbReference>
<dbReference type="Pfam" id="PF12762">
    <property type="entry name" value="DDE_Tnp_IS1595"/>
    <property type="match status" value="1"/>
</dbReference>
<proteinExistence type="predicted"/>
<evidence type="ECO:0000313" key="2">
    <source>
        <dbReference type="EMBL" id="KAK3895144.1"/>
    </source>
</evidence>
<name>A0AAE1GNW0_PETCI</name>
<dbReference type="InterPro" id="IPR053164">
    <property type="entry name" value="IS1016-like_transposase"/>
</dbReference>
<organism evidence="2 3">
    <name type="scientific">Petrolisthes cinctipes</name>
    <name type="common">Flat porcelain crab</name>
    <dbReference type="NCBI Taxonomy" id="88211"/>
    <lineage>
        <taxon>Eukaryota</taxon>
        <taxon>Metazoa</taxon>
        <taxon>Ecdysozoa</taxon>
        <taxon>Arthropoda</taxon>
        <taxon>Crustacea</taxon>
        <taxon>Multicrustacea</taxon>
        <taxon>Malacostraca</taxon>
        <taxon>Eumalacostraca</taxon>
        <taxon>Eucarida</taxon>
        <taxon>Decapoda</taxon>
        <taxon>Pleocyemata</taxon>
        <taxon>Anomura</taxon>
        <taxon>Galatheoidea</taxon>
        <taxon>Porcellanidae</taxon>
        <taxon>Petrolisthes</taxon>
    </lineage>
</organism>
<sequence length="266" mass="31014">MAVNCEGCAVSSWEICNIIYENNNAAIDIFQDHGVLKREVQCPKCSKPASLVFRKSDNRLIWRCHRTYVAGKKKRKRCNFYSAFNKGSFLNNSKLDEWKILGFVTLWVRRDFKHWHAVERLQINKQTSVDWRSMCSEVTINWFENQPQIGGPNIVVEIDETLITRAKYGVSRIPKQVWLFGGIERISKKRFVIPLIDEQCTPEKRSKDILIPYIIKYIRQGSIIYSDEWRAYSTLYREGFRLATINHSQNFVHPTLSGCGGTLRIT</sequence>
<dbReference type="AlphaFoldDB" id="A0AAE1GNW0"/>
<dbReference type="EMBL" id="JAWQEG010000065">
    <property type="protein sequence ID" value="KAK3895144.1"/>
    <property type="molecule type" value="Genomic_DNA"/>
</dbReference>
<feature type="domain" description="ISXO2-like transposase" evidence="1">
    <location>
        <begin position="148"/>
        <end position="266"/>
    </location>
</feature>
<keyword evidence="3" id="KW-1185">Reference proteome</keyword>
<evidence type="ECO:0000313" key="3">
    <source>
        <dbReference type="Proteomes" id="UP001286313"/>
    </source>
</evidence>
<accession>A0AAE1GNW0</accession>
<dbReference type="SMART" id="SM01126">
    <property type="entry name" value="DDE_Tnp_IS1595"/>
    <property type="match status" value="1"/>
</dbReference>
<dbReference type="PANTHER" id="PTHR47163:SF2">
    <property type="entry name" value="SI:DKEY-17M8.2"/>
    <property type="match status" value="1"/>
</dbReference>
<gene>
    <name evidence="2" type="ORF">Pcinc_001110</name>
</gene>
<comment type="caution">
    <text evidence="2">The sequence shown here is derived from an EMBL/GenBank/DDBJ whole genome shotgun (WGS) entry which is preliminary data.</text>
</comment>
<reference evidence="2" key="1">
    <citation type="submission" date="2023-10" db="EMBL/GenBank/DDBJ databases">
        <title>Genome assemblies of two species of porcelain crab, Petrolisthes cinctipes and Petrolisthes manimaculis (Anomura: Porcellanidae).</title>
        <authorList>
            <person name="Angst P."/>
        </authorList>
    </citation>
    <scope>NUCLEOTIDE SEQUENCE</scope>
    <source>
        <strain evidence="2">PB745_01</strain>
        <tissue evidence="2">Gill</tissue>
    </source>
</reference>
<protein>
    <recommendedName>
        <fullName evidence="1">ISXO2-like transposase domain-containing protein</fullName>
    </recommendedName>
</protein>
<dbReference type="PANTHER" id="PTHR47163">
    <property type="entry name" value="DDE_TNP_IS1595 DOMAIN-CONTAINING PROTEIN"/>
    <property type="match status" value="1"/>
</dbReference>
<dbReference type="InterPro" id="IPR024445">
    <property type="entry name" value="Tnp_ISXO2-like"/>
</dbReference>
<evidence type="ECO:0000259" key="1">
    <source>
        <dbReference type="SMART" id="SM01126"/>
    </source>
</evidence>